<name>A0A9P7YRM0_9HELO</name>
<dbReference type="OrthoDB" id="125546at2759"/>
<dbReference type="InterPro" id="IPR026898">
    <property type="entry name" value="PrsW"/>
</dbReference>
<accession>A0A9P7YRM0</accession>
<evidence type="ECO:0000313" key="3">
    <source>
        <dbReference type="Proteomes" id="UP000824998"/>
    </source>
</evidence>
<evidence type="ECO:0000256" key="1">
    <source>
        <dbReference type="SAM" id="Phobius"/>
    </source>
</evidence>
<keyword evidence="1" id="KW-1133">Transmembrane helix</keyword>
<feature type="transmembrane region" description="Helical" evidence="1">
    <location>
        <begin position="265"/>
        <end position="285"/>
    </location>
</feature>
<dbReference type="Pfam" id="PF13367">
    <property type="entry name" value="PrsW-protease"/>
    <property type="match status" value="1"/>
</dbReference>
<dbReference type="GO" id="GO:0008233">
    <property type="term" value="F:peptidase activity"/>
    <property type="evidence" value="ECO:0007669"/>
    <property type="project" value="InterPro"/>
</dbReference>
<reference evidence="2" key="1">
    <citation type="journal article" date="2021" name="IMA Fungus">
        <title>Genomic characterization of three marine fungi, including Emericellopsis atlantica sp. nov. with signatures of a generalist lifestyle and marine biomass degradation.</title>
        <authorList>
            <person name="Hagestad O.C."/>
            <person name="Hou L."/>
            <person name="Andersen J.H."/>
            <person name="Hansen E.H."/>
            <person name="Altermark B."/>
            <person name="Li C."/>
            <person name="Kuhnert E."/>
            <person name="Cox R.J."/>
            <person name="Crous P.W."/>
            <person name="Spatafora J.W."/>
            <person name="Lail K."/>
            <person name="Amirebrahimi M."/>
            <person name="Lipzen A."/>
            <person name="Pangilinan J."/>
            <person name="Andreopoulos W."/>
            <person name="Hayes R.D."/>
            <person name="Ng V."/>
            <person name="Grigoriev I.V."/>
            <person name="Jackson S.A."/>
            <person name="Sutton T.D.S."/>
            <person name="Dobson A.D.W."/>
            <person name="Rama T."/>
        </authorList>
    </citation>
    <scope>NUCLEOTIDE SEQUENCE</scope>
    <source>
        <strain evidence="2">TRa018bII</strain>
    </source>
</reference>
<sequence>MSQNTTLSRSARLFCYLGPPSVILVTAIASPKTALISPIAFLPSVGALETWRTANKAEPSRRARLEPLIWTYALIGTVGLATVGVVQMGALKLIDPLLFGAGELRKDYWKEFVRSSVDGLTINELARRAELSKSWQNWVFNGVLSFALAGACEEILKYLPVVYARRREQKQQKVVEEKANPETPAKQPPSRAYLDYALAGALSFGVIENIGFIYVSCAPGLESWSKLIGTLAERITVGATGHALLASITALRATRRDHYGGKISLWRLLAPAAILHGAWDFWAFSLSTLQGNVGWIHPTDFKSNAALFSGAALIFSIEGWLITRELKKLEDLERRSK</sequence>
<protein>
    <recommendedName>
        <fullName evidence="4">PrsW family intramembrane metalloprotease</fullName>
    </recommendedName>
</protein>
<dbReference type="AlphaFoldDB" id="A0A9P7YRM0"/>
<organism evidence="2 3">
    <name type="scientific">Amylocarpus encephaloides</name>
    <dbReference type="NCBI Taxonomy" id="45428"/>
    <lineage>
        <taxon>Eukaryota</taxon>
        <taxon>Fungi</taxon>
        <taxon>Dikarya</taxon>
        <taxon>Ascomycota</taxon>
        <taxon>Pezizomycotina</taxon>
        <taxon>Leotiomycetes</taxon>
        <taxon>Helotiales</taxon>
        <taxon>Helotiales incertae sedis</taxon>
        <taxon>Amylocarpus</taxon>
    </lineage>
</organism>
<evidence type="ECO:0008006" key="4">
    <source>
        <dbReference type="Google" id="ProtNLM"/>
    </source>
</evidence>
<comment type="caution">
    <text evidence="2">The sequence shown here is derived from an EMBL/GenBank/DDBJ whole genome shotgun (WGS) entry which is preliminary data.</text>
</comment>
<keyword evidence="3" id="KW-1185">Reference proteome</keyword>
<dbReference type="EMBL" id="MU251369">
    <property type="protein sequence ID" value="KAG9238461.1"/>
    <property type="molecule type" value="Genomic_DNA"/>
</dbReference>
<keyword evidence="1" id="KW-0812">Transmembrane</keyword>
<dbReference type="Proteomes" id="UP000824998">
    <property type="component" value="Unassembled WGS sequence"/>
</dbReference>
<feature type="transmembrane region" description="Helical" evidence="1">
    <location>
        <begin position="138"/>
        <end position="159"/>
    </location>
</feature>
<feature type="transmembrane region" description="Helical" evidence="1">
    <location>
        <begin position="69"/>
        <end position="90"/>
    </location>
</feature>
<proteinExistence type="predicted"/>
<feature type="transmembrane region" description="Helical" evidence="1">
    <location>
        <begin position="305"/>
        <end position="323"/>
    </location>
</feature>
<gene>
    <name evidence="2" type="ORF">BJ875DRAFT_450787</name>
</gene>
<evidence type="ECO:0000313" key="2">
    <source>
        <dbReference type="EMBL" id="KAG9238461.1"/>
    </source>
</evidence>
<keyword evidence="1" id="KW-0472">Membrane</keyword>